<feature type="transmembrane region" description="Helical" evidence="1">
    <location>
        <begin position="348"/>
        <end position="367"/>
    </location>
</feature>
<evidence type="ECO:0000313" key="2">
    <source>
        <dbReference type="EMBL" id="MFC4333905.1"/>
    </source>
</evidence>
<feature type="transmembrane region" description="Helical" evidence="1">
    <location>
        <begin position="374"/>
        <end position="392"/>
    </location>
</feature>
<proteinExistence type="predicted"/>
<feature type="transmembrane region" description="Helical" evidence="1">
    <location>
        <begin position="268"/>
        <end position="289"/>
    </location>
</feature>
<evidence type="ECO:0000313" key="3">
    <source>
        <dbReference type="Proteomes" id="UP001595823"/>
    </source>
</evidence>
<organism evidence="2 3">
    <name type="scientific">Salininema proteolyticum</name>
    <dbReference type="NCBI Taxonomy" id="1607685"/>
    <lineage>
        <taxon>Bacteria</taxon>
        <taxon>Bacillati</taxon>
        <taxon>Actinomycetota</taxon>
        <taxon>Actinomycetes</taxon>
        <taxon>Glycomycetales</taxon>
        <taxon>Glycomycetaceae</taxon>
        <taxon>Salininema</taxon>
    </lineage>
</organism>
<accession>A0ABV8TTT1</accession>
<dbReference type="EMBL" id="JBHSDK010000002">
    <property type="protein sequence ID" value="MFC4333905.1"/>
    <property type="molecule type" value="Genomic_DNA"/>
</dbReference>
<evidence type="ECO:0008006" key="4">
    <source>
        <dbReference type="Google" id="ProtNLM"/>
    </source>
</evidence>
<name>A0ABV8TTT1_9ACTN</name>
<feature type="transmembrane region" description="Helical" evidence="1">
    <location>
        <begin position="244"/>
        <end position="261"/>
    </location>
</feature>
<comment type="caution">
    <text evidence="2">The sequence shown here is derived from an EMBL/GenBank/DDBJ whole genome shotgun (WGS) entry which is preliminary data.</text>
</comment>
<evidence type="ECO:0000256" key="1">
    <source>
        <dbReference type="SAM" id="Phobius"/>
    </source>
</evidence>
<feature type="transmembrane region" description="Helical" evidence="1">
    <location>
        <begin position="163"/>
        <end position="180"/>
    </location>
</feature>
<keyword evidence="3" id="KW-1185">Reference proteome</keyword>
<keyword evidence="1" id="KW-0812">Transmembrane</keyword>
<sequence length="600" mass="64788">MPAATVSEEQDRWEAFAALPEDARRAHERPSRARRVLRRLLDGEILAAMLLSLAAAAAYTWPLALKIKEGVPSDLGDPMLQTYTLGWLSHAAGEGENLFDTNTLWPAQDSLLFSDTLLGYLPAALFARDQASAIVVYNVLFILAFALAAFGGYVLLRQLGARVAGSAVGAAVFAFAPWKISQFGHLQVLSCGAIALSLAMLARGHGWSLRHGFKPERQRPLWIILGWLTALWQFSIGAGLGVPFVYLLMILGLIALAGWSVKRHRLKWGTIAANVLGGAVFSFAVLWLADKHMAVSASRPEAERSWEYVRHFSPAWQSFIISPEDARYWGEAHAPAREALTWPPEQTLLVGFTAIALGLMGLVWSAWSRRIRLVLGLVLAALVALAMGPNFLDGGRWAWGLLYEYAPGFDAIRTPGRLVLYISLVLAILAAGTVTRLADRADRLAHDNRVDTRSAAKAPRRVHALLFLPLALIAVESAPVLEVHSPPVSPVAFSELEGPVLVLPAGGHDGVVQFWSLDGFPETANGITAFTPSEYSAVKTASLGFPEAESVEELRSLGVSTVLVVPSWLPGTEWASIDVDAPPLGVDVERVGGAAVYSLG</sequence>
<feature type="transmembrane region" description="Helical" evidence="1">
    <location>
        <begin position="418"/>
        <end position="438"/>
    </location>
</feature>
<feature type="transmembrane region" description="Helical" evidence="1">
    <location>
        <begin position="40"/>
        <end position="61"/>
    </location>
</feature>
<protein>
    <recommendedName>
        <fullName evidence="4">Glycosyltransferase RgtA/B/C/D-like domain-containing protein</fullName>
    </recommendedName>
</protein>
<gene>
    <name evidence="2" type="ORF">ACFPET_01685</name>
</gene>
<keyword evidence="1" id="KW-0472">Membrane</keyword>
<reference evidence="3" key="1">
    <citation type="journal article" date="2019" name="Int. J. Syst. Evol. Microbiol.">
        <title>The Global Catalogue of Microorganisms (GCM) 10K type strain sequencing project: providing services to taxonomists for standard genome sequencing and annotation.</title>
        <authorList>
            <consortium name="The Broad Institute Genomics Platform"/>
            <consortium name="The Broad Institute Genome Sequencing Center for Infectious Disease"/>
            <person name="Wu L."/>
            <person name="Ma J."/>
        </authorList>
    </citation>
    <scope>NUCLEOTIDE SEQUENCE [LARGE SCALE GENOMIC DNA]</scope>
    <source>
        <strain evidence="3">IBRC-M 10908</strain>
    </source>
</reference>
<dbReference type="RefSeq" id="WP_380617644.1">
    <property type="nucleotide sequence ID" value="NZ_JBHSDK010000002.1"/>
</dbReference>
<feature type="transmembrane region" description="Helical" evidence="1">
    <location>
        <begin position="186"/>
        <end position="209"/>
    </location>
</feature>
<feature type="transmembrane region" description="Helical" evidence="1">
    <location>
        <begin position="221"/>
        <end position="238"/>
    </location>
</feature>
<keyword evidence="1" id="KW-1133">Transmembrane helix</keyword>
<feature type="transmembrane region" description="Helical" evidence="1">
    <location>
        <begin position="134"/>
        <end position="156"/>
    </location>
</feature>
<dbReference type="Proteomes" id="UP001595823">
    <property type="component" value="Unassembled WGS sequence"/>
</dbReference>